<reference evidence="2 5" key="2">
    <citation type="submission" date="2021-01" db="EMBL/GenBank/DDBJ databases">
        <title>Whole genome shotgun sequence of Cellulomonas oligotrophica NBRC 109435.</title>
        <authorList>
            <person name="Komaki H."/>
            <person name="Tamura T."/>
        </authorList>
    </citation>
    <scope>NUCLEOTIDE SEQUENCE [LARGE SCALE GENOMIC DNA]</scope>
    <source>
        <strain evidence="2 5">NBRC 109435</strain>
    </source>
</reference>
<evidence type="ECO:0000313" key="5">
    <source>
        <dbReference type="Proteomes" id="UP000618382"/>
    </source>
</evidence>
<name>A0A7Y9FE49_9CELL</name>
<protein>
    <submittedName>
        <fullName evidence="3">Uncharacterized protein</fullName>
    </submittedName>
</protein>
<evidence type="ECO:0000256" key="1">
    <source>
        <dbReference type="SAM" id="MobiDB-lite"/>
    </source>
</evidence>
<accession>A0A7Y9FE49</accession>
<dbReference type="EMBL" id="BONN01000006">
    <property type="protein sequence ID" value="GIG33223.1"/>
    <property type="molecule type" value="Genomic_DNA"/>
</dbReference>
<dbReference type="AlphaFoldDB" id="A0A7Y9FE49"/>
<evidence type="ECO:0000313" key="3">
    <source>
        <dbReference type="EMBL" id="NYD85342.1"/>
    </source>
</evidence>
<reference evidence="3 4" key="1">
    <citation type="submission" date="2020-07" db="EMBL/GenBank/DDBJ databases">
        <title>Sequencing the genomes of 1000 actinobacteria strains.</title>
        <authorList>
            <person name="Klenk H.-P."/>
        </authorList>
    </citation>
    <scope>NUCLEOTIDE SEQUENCE [LARGE SCALE GENOMIC DNA]</scope>
    <source>
        <strain evidence="3 4">DSM 24482</strain>
    </source>
</reference>
<dbReference type="EMBL" id="JACCBK010000001">
    <property type="protein sequence ID" value="NYD85342.1"/>
    <property type="molecule type" value="Genomic_DNA"/>
</dbReference>
<evidence type="ECO:0000313" key="4">
    <source>
        <dbReference type="Proteomes" id="UP000577956"/>
    </source>
</evidence>
<sequence>MSSTAPDQPSPARTPQARAGHALADAVREVEHHVAAAGWDAPVRVFALVRTQAALAAEPGLADQLTPDVLAAARADDWHLTSVEQEGLPAAEDLEQLLAALSWPDAVDGVAVTVERVVLPPEAEEALPADPAEALEQLLTHPQRQDVRLAVGVLRTGATWCALRTRAHDADDAVAQGADLVPGLVAAVRATLD</sequence>
<organism evidence="3 4">
    <name type="scientific">Cellulomonas oligotrophica</name>
    <dbReference type="NCBI Taxonomy" id="931536"/>
    <lineage>
        <taxon>Bacteria</taxon>
        <taxon>Bacillati</taxon>
        <taxon>Actinomycetota</taxon>
        <taxon>Actinomycetes</taxon>
        <taxon>Micrococcales</taxon>
        <taxon>Cellulomonadaceae</taxon>
        <taxon>Cellulomonas</taxon>
    </lineage>
</organism>
<feature type="compositionally biased region" description="Polar residues" evidence="1">
    <location>
        <begin position="1"/>
        <end position="13"/>
    </location>
</feature>
<proteinExistence type="predicted"/>
<dbReference type="Proteomes" id="UP000577956">
    <property type="component" value="Unassembled WGS sequence"/>
</dbReference>
<dbReference type="InterPro" id="IPR047681">
    <property type="entry name" value="PPA1309-like"/>
</dbReference>
<dbReference type="NCBIfam" id="NF040618">
    <property type="entry name" value="PPA1309_fam"/>
    <property type="match status" value="1"/>
</dbReference>
<evidence type="ECO:0000313" key="2">
    <source>
        <dbReference type="EMBL" id="GIG33223.1"/>
    </source>
</evidence>
<dbReference type="Proteomes" id="UP000618382">
    <property type="component" value="Unassembled WGS sequence"/>
</dbReference>
<dbReference type="RefSeq" id="WP_275406412.1">
    <property type="nucleotide sequence ID" value="NZ_BAABFI010000005.1"/>
</dbReference>
<gene>
    <name evidence="3" type="ORF">BKA21_000891</name>
    <name evidence="2" type="ORF">Col01nite_23820</name>
</gene>
<comment type="caution">
    <text evidence="3">The sequence shown here is derived from an EMBL/GenBank/DDBJ whole genome shotgun (WGS) entry which is preliminary data.</text>
</comment>
<feature type="region of interest" description="Disordered" evidence="1">
    <location>
        <begin position="1"/>
        <end position="23"/>
    </location>
</feature>
<keyword evidence="5" id="KW-1185">Reference proteome</keyword>